<protein>
    <recommendedName>
        <fullName evidence="1">Endonuclease/exonuclease/phosphatase domain-containing protein</fullName>
    </recommendedName>
</protein>
<evidence type="ECO:0000313" key="3">
    <source>
        <dbReference type="Proteomes" id="UP001324115"/>
    </source>
</evidence>
<dbReference type="PANTHER" id="PTHR35218:SF9">
    <property type="entry name" value="ENDONUCLEASE_EXONUCLEASE_PHOSPHATASE DOMAIN-CONTAINING PROTEIN"/>
    <property type="match status" value="1"/>
</dbReference>
<feature type="domain" description="Endonuclease/exonuclease/phosphatase" evidence="1">
    <location>
        <begin position="5"/>
        <end position="161"/>
    </location>
</feature>
<accession>A0AAN7IYC3</accession>
<organism evidence="2 3">
    <name type="scientific">Quercus rubra</name>
    <name type="common">Northern red oak</name>
    <name type="synonym">Quercus borealis</name>
    <dbReference type="NCBI Taxonomy" id="3512"/>
    <lineage>
        <taxon>Eukaryota</taxon>
        <taxon>Viridiplantae</taxon>
        <taxon>Streptophyta</taxon>
        <taxon>Embryophyta</taxon>
        <taxon>Tracheophyta</taxon>
        <taxon>Spermatophyta</taxon>
        <taxon>Magnoliopsida</taxon>
        <taxon>eudicotyledons</taxon>
        <taxon>Gunneridae</taxon>
        <taxon>Pentapetalae</taxon>
        <taxon>rosids</taxon>
        <taxon>fabids</taxon>
        <taxon>Fagales</taxon>
        <taxon>Fagaceae</taxon>
        <taxon>Quercus</taxon>
    </lineage>
</organism>
<comment type="caution">
    <text evidence="2">The sequence shown here is derived from an EMBL/GenBank/DDBJ whole genome shotgun (WGS) entry which is preliminary data.</text>
</comment>
<dbReference type="Pfam" id="PF03372">
    <property type="entry name" value="Exo_endo_phos"/>
    <property type="match status" value="1"/>
</dbReference>
<proteinExistence type="predicted"/>
<dbReference type="AlphaFoldDB" id="A0AAN7IYC3"/>
<sequence>MSCLVWNCCGLGNPCTVNELAKMVQAKDPSVLFLVKTWADEDRLKDVKRKIQFENMFVSPRTSRGGGLVLFWRSSVDVSVEESDKSHIDTIINKNKESEWKFQSPWLCAGDFNELVRGDEKLGGSRRSHNQMLDRALCTTDWLNHFAGTKVVHLTCNTSDHSPLWIASSGIDPLPSSKPFRFEEMWMSDKGCGRVIEAVWRGSFPYEAKRQVIRKIEKCGAELTQWSRKNFGHVRRQLIDKRKCLLQAEQQQEKTLWLVDGDKNARYFHIRATQRHRKNKILGVKDSSSAWINQLEGIAETFKNFYQQLFESSKPTLGLNSMVKVFMVWEVEVAQK</sequence>
<dbReference type="InterPro" id="IPR005135">
    <property type="entry name" value="Endo/exonuclease/phosphatase"/>
</dbReference>
<dbReference type="GO" id="GO:0003824">
    <property type="term" value="F:catalytic activity"/>
    <property type="evidence" value="ECO:0007669"/>
    <property type="project" value="InterPro"/>
</dbReference>
<dbReference type="Gene3D" id="3.60.10.10">
    <property type="entry name" value="Endonuclease/exonuclease/phosphatase"/>
    <property type="match status" value="1"/>
</dbReference>
<dbReference type="Proteomes" id="UP001324115">
    <property type="component" value="Unassembled WGS sequence"/>
</dbReference>
<dbReference type="PANTHER" id="PTHR35218">
    <property type="entry name" value="RNASE H DOMAIN-CONTAINING PROTEIN"/>
    <property type="match status" value="1"/>
</dbReference>
<name>A0AAN7IYC3_QUERU</name>
<keyword evidence="3" id="KW-1185">Reference proteome</keyword>
<dbReference type="EMBL" id="JAXUIC010000005">
    <property type="protein sequence ID" value="KAK4590561.1"/>
    <property type="molecule type" value="Genomic_DNA"/>
</dbReference>
<dbReference type="InterPro" id="IPR036691">
    <property type="entry name" value="Endo/exonu/phosph_ase_sf"/>
</dbReference>
<gene>
    <name evidence="2" type="ORF">RGQ29_020927</name>
</gene>
<reference evidence="2 3" key="1">
    <citation type="journal article" date="2023" name="G3 (Bethesda)">
        <title>A haplotype-resolved chromosome-scale genome for Quercus rubra L. provides insights into the genetics of adaptive traits for red oak species.</title>
        <authorList>
            <person name="Kapoor B."/>
            <person name="Jenkins J."/>
            <person name="Schmutz J."/>
            <person name="Zhebentyayeva T."/>
            <person name="Kuelheim C."/>
            <person name="Coggeshall M."/>
            <person name="Heim C."/>
            <person name="Lasky J.R."/>
            <person name="Leites L."/>
            <person name="Islam-Faridi N."/>
            <person name="Romero-Severson J."/>
            <person name="DeLeo V.L."/>
            <person name="Lucas S.M."/>
            <person name="Lazic D."/>
            <person name="Gailing O."/>
            <person name="Carlson J."/>
            <person name="Staton M."/>
        </authorList>
    </citation>
    <scope>NUCLEOTIDE SEQUENCE [LARGE SCALE GENOMIC DNA]</scope>
    <source>
        <strain evidence="2">Pseudo-F2</strain>
    </source>
</reference>
<evidence type="ECO:0000259" key="1">
    <source>
        <dbReference type="Pfam" id="PF03372"/>
    </source>
</evidence>
<dbReference type="SUPFAM" id="SSF56219">
    <property type="entry name" value="DNase I-like"/>
    <property type="match status" value="1"/>
</dbReference>
<evidence type="ECO:0000313" key="2">
    <source>
        <dbReference type="EMBL" id="KAK4590561.1"/>
    </source>
</evidence>